<protein>
    <recommendedName>
        <fullName evidence="2">DRBM domain-containing protein</fullName>
    </recommendedName>
</protein>
<dbReference type="Proteomes" id="UP001221757">
    <property type="component" value="Unassembled WGS sequence"/>
</dbReference>
<name>A0AAD7DB44_MYCRO</name>
<keyword evidence="4" id="KW-1185">Reference proteome</keyword>
<dbReference type="InterPro" id="IPR014720">
    <property type="entry name" value="dsRBD_dom"/>
</dbReference>
<proteinExistence type="predicted"/>
<dbReference type="SUPFAM" id="SSF54768">
    <property type="entry name" value="dsRNA-binding domain-like"/>
    <property type="match status" value="1"/>
</dbReference>
<sequence>MYCFSYKIHCWIYSWLHSSALCTSIPSHSLMISMQPPRGAFLYHTLPAFTDRCRGFVADHPRTDLNNIAVRRGQRVEYVDSCTGPLDNPQWTSVVFLNRIEYGRGYSRTKGGARERAARAALGLIAQGY</sequence>
<keyword evidence="1" id="KW-0694">RNA-binding</keyword>
<evidence type="ECO:0000256" key="1">
    <source>
        <dbReference type="PROSITE-ProRule" id="PRU00266"/>
    </source>
</evidence>
<accession>A0AAD7DB44</accession>
<evidence type="ECO:0000259" key="2">
    <source>
        <dbReference type="PROSITE" id="PS50137"/>
    </source>
</evidence>
<reference evidence="3" key="1">
    <citation type="submission" date="2023-03" db="EMBL/GenBank/DDBJ databases">
        <title>Massive genome expansion in bonnet fungi (Mycena s.s.) driven by repeated elements and novel gene families across ecological guilds.</title>
        <authorList>
            <consortium name="Lawrence Berkeley National Laboratory"/>
            <person name="Harder C.B."/>
            <person name="Miyauchi S."/>
            <person name="Viragh M."/>
            <person name="Kuo A."/>
            <person name="Thoen E."/>
            <person name="Andreopoulos B."/>
            <person name="Lu D."/>
            <person name="Skrede I."/>
            <person name="Drula E."/>
            <person name="Henrissat B."/>
            <person name="Morin E."/>
            <person name="Kohler A."/>
            <person name="Barry K."/>
            <person name="LaButti K."/>
            <person name="Morin E."/>
            <person name="Salamov A."/>
            <person name="Lipzen A."/>
            <person name="Mereny Z."/>
            <person name="Hegedus B."/>
            <person name="Baldrian P."/>
            <person name="Stursova M."/>
            <person name="Weitz H."/>
            <person name="Taylor A."/>
            <person name="Grigoriev I.V."/>
            <person name="Nagy L.G."/>
            <person name="Martin F."/>
            <person name="Kauserud H."/>
        </authorList>
    </citation>
    <scope>NUCLEOTIDE SEQUENCE</scope>
    <source>
        <strain evidence="3">CBHHK067</strain>
    </source>
</reference>
<comment type="caution">
    <text evidence="3">The sequence shown here is derived from an EMBL/GenBank/DDBJ whole genome shotgun (WGS) entry which is preliminary data.</text>
</comment>
<dbReference type="Gene3D" id="3.30.160.20">
    <property type="match status" value="1"/>
</dbReference>
<evidence type="ECO:0000313" key="3">
    <source>
        <dbReference type="EMBL" id="KAJ7687440.1"/>
    </source>
</evidence>
<feature type="domain" description="DRBM" evidence="2">
    <location>
        <begin position="60"/>
        <end position="127"/>
    </location>
</feature>
<dbReference type="PROSITE" id="PS50137">
    <property type="entry name" value="DS_RBD"/>
    <property type="match status" value="1"/>
</dbReference>
<dbReference type="Pfam" id="PF00035">
    <property type="entry name" value="dsrm"/>
    <property type="match status" value="1"/>
</dbReference>
<gene>
    <name evidence="3" type="ORF">B0H17DRAFT_689133</name>
</gene>
<dbReference type="AlphaFoldDB" id="A0AAD7DB44"/>
<dbReference type="GO" id="GO:0003723">
    <property type="term" value="F:RNA binding"/>
    <property type="evidence" value="ECO:0007669"/>
    <property type="project" value="UniProtKB-UniRule"/>
</dbReference>
<dbReference type="SMART" id="SM00358">
    <property type="entry name" value="DSRM"/>
    <property type="match status" value="1"/>
</dbReference>
<evidence type="ECO:0000313" key="4">
    <source>
        <dbReference type="Proteomes" id="UP001221757"/>
    </source>
</evidence>
<dbReference type="EMBL" id="JARKIE010000088">
    <property type="protein sequence ID" value="KAJ7687440.1"/>
    <property type="molecule type" value="Genomic_DNA"/>
</dbReference>
<organism evidence="3 4">
    <name type="scientific">Mycena rosella</name>
    <name type="common">Pink bonnet</name>
    <name type="synonym">Agaricus rosellus</name>
    <dbReference type="NCBI Taxonomy" id="1033263"/>
    <lineage>
        <taxon>Eukaryota</taxon>
        <taxon>Fungi</taxon>
        <taxon>Dikarya</taxon>
        <taxon>Basidiomycota</taxon>
        <taxon>Agaricomycotina</taxon>
        <taxon>Agaricomycetes</taxon>
        <taxon>Agaricomycetidae</taxon>
        <taxon>Agaricales</taxon>
        <taxon>Marasmiineae</taxon>
        <taxon>Mycenaceae</taxon>
        <taxon>Mycena</taxon>
    </lineage>
</organism>